<keyword evidence="3" id="KW-0813">Transport</keyword>
<keyword evidence="5 10" id="KW-0812">Transmembrane</keyword>
<dbReference type="PANTHER" id="PTHR14995">
    <property type="entry name" value="AMNIONLESS"/>
    <property type="match status" value="1"/>
</dbReference>
<sequence>MHNSLYFLLPLISLTLQATVKWLPDTSFDLPINFKGRKRPCSKQSVVFPDRLVGPVKIEAETIVTSVLLPVDGEILLGGSVEFGADDNETSCGAGYVYYMEKSEASWAQAGVWGSSRFNMATPDSERVPCYDDTVEFPANIRSTVIMPMYTQQVAGFRIGDRLYNNENLYARIVSDTGGSLQFVSTWLTVGVVVSQKVCQSVSGCPCQKYALEIQCFSKTCAVPTCVHPIKPIGHCCKVCGGSVAFNVTETFDMEAFKELVAGTVNSYANDEVEYHVSRLPESEVQVVIVDKGEYEGTSAQVLNAIAYRMQQHWVKGSKYVQLSGSPLYKSGMGGKIFVSMFFVALSAIGAIYVYYYKIPDIRYPIMGRLPTFFARLQRRTDSVVSLTRRDSVITSTGVRTAFRNPLYDSKRGRVQVEETDTVQ</sequence>
<evidence type="ECO:0000256" key="9">
    <source>
        <dbReference type="ARBA" id="ARBA00023136"/>
    </source>
</evidence>
<gene>
    <name evidence="12" type="ORF">IPOD504_LOCUS16939</name>
</gene>
<evidence type="ECO:0000256" key="8">
    <source>
        <dbReference type="ARBA" id="ARBA00022989"/>
    </source>
</evidence>
<feature type="non-terminal residue" evidence="12">
    <location>
        <position position="424"/>
    </location>
</feature>
<evidence type="ECO:0000256" key="2">
    <source>
        <dbReference type="ARBA" id="ARBA00021200"/>
    </source>
</evidence>
<keyword evidence="9 10" id="KW-0472">Membrane</keyword>
<reference evidence="12" key="1">
    <citation type="submission" date="2022-03" db="EMBL/GenBank/DDBJ databases">
        <authorList>
            <person name="Martin H S."/>
        </authorList>
    </citation>
    <scope>NUCLEOTIDE SEQUENCE</scope>
</reference>
<evidence type="ECO:0000256" key="11">
    <source>
        <dbReference type="SAM" id="SignalP"/>
    </source>
</evidence>
<keyword evidence="6 11" id="KW-0732">Signal</keyword>
<evidence type="ECO:0000256" key="4">
    <source>
        <dbReference type="ARBA" id="ARBA00022475"/>
    </source>
</evidence>
<evidence type="ECO:0000313" key="13">
    <source>
        <dbReference type="Proteomes" id="UP000837857"/>
    </source>
</evidence>
<evidence type="ECO:0000256" key="7">
    <source>
        <dbReference type="ARBA" id="ARBA00022927"/>
    </source>
</evidence>
<feature type="chain" id="PRO_5045080845" description="Protein amnionless" evidence="11">
    <location>
        <begin position="23"/>
        <end position="424"/>
    </location>
</feature>
<evidence type="ECO:0000256" key="6">
    <source>
        <dbReference type="ARBA" id="ARBA00022729"/>
    </source>
</evidence>
<evidence type="ECO:0000256" key="10">
    <source>
        <dbReference type="SAM" id="Phobius"/>
    </source>
</evidence>
<proteinExistence type="predicted"/>
<keyword evidence="4" id="KW-1003">Cell membrane</keyword>
<dbReference type="PANTHER" id="PTHR14995:SF2">
    <property type="entry name" value="PROTEIN AMNIONLESS"/>
    <property type="match status" value="1"/>
</dbReference>
<feature type="transmembrane region" description="Helical" evidence="10">
    <location>
        <begin position="337"/>
        <end position="357"/>
    </location>
</feature>
<comment type="subcellular location">
    <subcellularLocation>
        <location evidence="1">Cell membrane</location>
        <topology evidence="1">Single-pass type I membrane protein</topology>
    </subcellularLocation>
</comment>
<protein>
    <recommendedName>
        <fullName evidence="2">Protein amnionless</fullName>
    </recommendedName>
</protein>
<dbReference type="InterPro" id="IPR026112">
    <property type="entry name" value="AMN"/>
</dbReference>
<accession>A0ABN8J5B8</accession>
<evidence type="ECO:0000256" key="1">
    <source>
        <dbReference type="ARBA" id="ARBA00004251"/>
    </source>
</evidence>
<dbReference type="Pfam" id="PF14828">
    <property type="entry name" value="Amnionless"/>
    <property type="match status" value="1"/>
</dbReference>
<evidence type="ECO:0000256" key="5">
    <source>
        <dbReference type="ARBA" id="ARBA00022692"/>
    </source>
</evidence>
<feature type="signal peptide" evidence="11">
    <location>
        <begin position="1"/>
        <end position="22"/>
    </location>
</feature>
<keyword evidence="13" id="KW-1185">Reference proteome</keyword>
<dbReference type="EMBL" id="OW152820">
    <property type="protein sequence ID" value="CAH2075604.1"/>
    <property type="molecule type" value="Genomic_DNA"/>
</dbReference>
<keyword evidence="7" id="KW-0653">Protein transport</keyword>
<organism evidence="12 13">
    <name type="scientific">Iphiclides podalirius</name>
    <name type="common">scarce swallowtail</name>
    <dbReference type="NCBI Taxonomy" id="110791"/>
    <lineage>
        <taxon>Eukaryota</taxon>
        <taxon>Metazoa</taxon>
        <taxon>Ecdysozoa</taxon>
        <taxon>Arthropoda</taxon>
        <taxon>Hexapoda</taxon>
        <taxon>Insecta</taxon>
        <taxon>Pterygota</taxon>
        <taxon>Neoptera</taxon>
        <taxon>Endopterygota</taxon>
        <taxon>Lepidoptera</taxon>
        <taxon>Glossata</taxon>
        <taxon>Ditrysia</taxon>
        <taxon>Papilionoidea</taxon>
        <taxon>Papilionidae</taxon>
        <taxon>Papilioninae</taxon>
        <taxon>Iphiclides</taxon>
    </lineage>
</organism>
<evidence type="ECO:0000313" key="12">
    <source>
        <dbReference type="EMBL" id="CAH2075604.1"/>
    </source>
</evidence>
<keyword evidence="8 10" id="KW-1133">Transmembrane helix</keyword>
<dbReference type="Proteomes" id="UP000837857">
    <property type="component" value="Chromosome 8"/>
</dbReference>
<evidence type="ECO:0000256" key="3">
    <source>
        <dbReference type="ARBA" id="ARBA00022448"/>
    </source>
</evidence>
<name>A0ABN8J5B8_9NEOP</name>